<reference evidence="2 3" key="1">
    <citation type="submission" date="2024-05" db="EMBL/GenBank/DDBJ databases">
        <authorList>
            <person name="Duchaud E."/>
        </authorList>
    </citation>
    <scope>NUCLEOTIDE SEQUENCE [LARGE SCALE GENOMIC DNA]</scope>
    <source>
        <strain evidence="2">Ena-SAMPLE-TAB-13-05-2024-13:56:06:370-140305</strain>
    </source>
</reference>
<feature type="transmembrane region" description="Helical" evidence="1">
    <location>
        <begin position="12"/>
        <end position="30"/>
    </location>
</feature>
<protein>
    <submittedName>
        <fullName evidence="2">Uncharacterized protein</fullName>
    </submittedName>
</protein>
<keyword evidence="1" id="KW-1133">Transmembrane helix</keyword>
<evidence type="ECO:0000313" key="3">
    <source>
        <dbReference type="Proteomes" id="UP001497602"/>
    </source>
</evidence>
<evidence type="ECO:0000313" key="2">
    <source>
        <dbReference type="EMBL" id="CAL2106726.1"/>
    </source>
</evidence>
<evidence type="ECO:0000256" key="1">
    <source>
        <dbReference type="SAM" id="Phobius"/>
    </source>
</evidence>
<feature type="transmembrane region" description="Helical" evidence="1">
    <location>
        <begin position="167"/>
        <end position="185"/>
    </location>
</feature>
<keyword evidence="1" id="KW-0812">Transmembrane</keyword>
<gene>
    <name evidence="2" type="ORF">T190115A13A_20006</name>
</gene>
<comment type="caution">
    <text evidence="2">The sequence shown here is derived from an EMBL/GenBank/DDBJ whole genome shotgun (WGS) entry which is preliminary data.</text>
</comment>
<feature type="transmembrane region" description="Helical" evidence="1">
    <location>
        <begin position="135"/>
        <end position="155"/>
    </location>
</feature>
<keyword evidence="1" id="KW-0472">Membrane</keyword>
<proteinExistence type="predicted"/>
<sequence>MTGMKKMKATIKIIMPYVIAVACTTAFFAFEYFPSKTKSYIEAKQKHSEAKNKRKKTESEIIKLAKGTELHTQYLKEKKIADITWEKLKEVKKHDQIFGFRNYQSFFAELGWVIGLFIYSLFNLFRVFTSSNNDVGYSILHSVIISISIFYLYWIFQPLPDLSTTSYYFASVISGLFVTLSIYLMSKYKFSDIGKLQNIIRGLFDFIIIETEEEDFIREEKLKTYKKRRIELIKNALDNE</sequence>
<dbReference type="PROSITE" id="PS51257">
    <property type="entry name" value="PROKAR_LIPOPROTEIN"/>
    <property type="match status" value="1"/>
</dbReference>
<dbReference type="Proteomes" id="UP001497602">
    <property type="component" value="Unassembled WGS sequence"/>
</dbReference>
<keyword evidence="3" id="KW-1185">Reference proteome</keyword>
<dbReference type="EMBL" id="CAXJRC010000022">
    <property type="protein sequence ID" value="CAL2106726.1"/>
    <property type="molecule type" value="Genomic_DNA"/>
</dbReference>
<organism evidence="2 3">
    <name type="scientific">Tenacibaculum vairaonense</name>
    <dbReference type="NCBI Taxonomy" id="3137860"/>
    <lineage>
        <taxon>Bacteria</taxon>
        <taxon>Pseudomonadati</taxon>
        <taxon>Bacteroidota</taxon>
        <taxon>Flavobacteriia</taxon>
        <taxon>Flavobacteriales</taxon>
        <taxon>Flavobacteriaceae</taxon>
        <taxon>Tenacibaculum</taxon>
    </lineage>
</organism>
<accession>A0ABP1FAC5</accession>
<name>A0ABP1FAC5_9FLAO</name>
<feature type="transmembrane region" description="Helical" evidence="1">
    <location>
        <begin position="110"/>
        <end position="128"/>
    </location>
</feature>